<proteinExistence type="predicted"/>
<organism evidence="2 3">
    <name type="scientific">Micromonospora reichwaldensis</name>
    <dbReference type="NCBI Taxonomy" id="3075516"/>
    <lineage>
        <taxon>Bacteria</taxon>
        <taxon>Bacillati</taxon>
        <taxon>Actinomycetota</taxon>
        <taxon>Actinomycetes</taxon>
        <taxon>Micromonosporales</taxon>
        <taxon>Micromonosporaceae</taxon>
        <taxon>Micromonospora</taxon>
    </lineage>
</organism>
<protein>
    <submittedName>
        <fullName evidence="2">Tat pathway signal sequence domain protein</fullName>
    </submittedName>
</protein>
<dbReference type="Proteomes" id="UP001180973">
    <property type="component" value="Unassembled WGS sequence"/>
</dbReference>
<dbReference type="RefSeq" id="WP_311412980.1">
    <property type="nucleotide sequence ID" value="NZ_JAVRFL010000021.1"/>
</dbReference>
<dbReference type="EMBL" id="JAVRFL010000021">
    <property type="protein sequence ID" value="MDT0531037.1"/>
    <property type="molecule type" value="Genomic_DNA"/>
</dbReference>
<keyword evidence="3" id="KW-1185">Reference proteome</keyword>
<sequence length="231" mass="23112">MLRYGRIGVGLTTLALLTGLAAAPGSAAAPRSATPAPFANNVLTYPTPGGTAVAVNDVIRASLRTGTNATFYSSASGTTGVKCAVSTFSAKVLSNPAAPGTATESLTAQSFTNCTTNVIGTTGVQSVTVQNLPYATSVTSAGVVKISGTAAAPIQSTVVLNSLLGAITCVYRTSTNSLTGTATNANNSITFTNQTLTKFSGPSLCFGTAYFSAAYSPVQDASKGNAPVYVN</sequence>
<evidence type="ECO:0000313" key="2">
    <source>
        <dbReference type="EMBL" id="MDT0531037.1"/>
    </source>
</evidence>
<evidence type="ECO:0000313" key="3">
    <source>
        <dbReference type="Proteomes" id="UP001180973"/>
    </source>
</evidence>
<keyword evidence="1" id="KW-0732">Signal</keyword>
<accession>A0ABU2X177</accession>
<feature type="signal peptide" evidence="1">
    <location>
        <begin position="1"/>
        <end position="28"/>
    </location>
</feature>
<gene>
    <name evidence="2" type="ORF">RM555_18785</name>
</gene>
<reference evidence="2" key="1">
    <citation type="submission" date="2023-09" db="EMBL/GenBank/DDBJ databases">
        <title>30 novel species of actinomycetes from the DSMZ collection.</title>
        <authorList>
            <person name="Nouioui I."/>
        </authorList>
    </citation>
    <scope>NUCLEOTIDE SEQUENCE</scope>
    <source>
        <strain evidence="2">DSM 115977</strain>
    </source>
</reference>
<feature type="chain" id="PRO_5046865206" evidence="1">
    <location>
        <begin position="29"/>
        <end position="231"/>
    </location>
</feature>
<name>A0ABU2X177_9ACTN</name>
<comment type="caution">
    <text evidence="2">The sequence shown here is derived from an EMBL/GenBank/DDBJ whole genome shotgun (WGS) entry which is preliminary data.</text>
</comment>
<evidence type="ECO:0000256" key="1">
    <source>
        <dbReference type="SAM" id="SignalP"/>
    </source>
</evidence>